<dbReference type="SUPFAM" id="SSF161098">
    <property type="entry name" value="MetI-like"/>
    <property type="match status" value="1"/>
</dbReference>
<feature type="domain" description="ABC transmembrane type-1" evidence="8">
    <location>
        <begin position="102"/>
        <end position="316"/>
    </location>
</feature>
<dbReference type="InterPro" id="IPR051393">
    <property type="entry name" value="ABC_transporter_permease"/>
</dbReference>
<name>A0ABX1YYR8_9BACL</name>
<feature type="transmembrane region" description="Helical" evidence="7">
    <location>
        <begin position="139"/>
        <end position="159"/>
    </location>
</feature>
<evidence type="ECO:0000313" key="9">
    <source>
        <dbReference type="EMBL" id="NOU85709.1"/>
    </source>
</evidence>
<dbReference type="Pfam" id="PF00528">
    <property type="entry name" value="BPD_transp_1"/>
    <property type="match status" value="1"/>
</dbReference>
<dbReference type="InterPro" id="IPR035906">
    <property type="entry name" value="MetI-like_sf"/>
</dbReference>
<organism evidence="9 10">
    <name type="scientific">Paenibacillus germinis</name>
    <dbReference type="NCBI Taxonomy" id="2654979"/>
    <lineage>
        <taxon>Bacteria</taxon>
        <taxon>Bacillati</taxon>
        <taxon>Bacillota</taxon>
        <taxon>Bacilli</taxon>
        <taxon>Bacillales</taxon>
        <taxon>Paenibacillaceae</taxon>
        <taxon>Paenibacillus</taxon>
    </lineage>
</organism>
<dbReference type="CDD" id="cd06261">
    <property type="entry name" value="TM_PBP2"/>
    <property type="match status" value="1"/>
</dbReference>
<evidence type="ECO:0000256" key="4">
    <source>
        <dbReference type="ARBA" id="ARBA00022692"/>
    </source>
</evidence>
<feature type="transmembrane region" description="Helical" evidence="7">
    <location>
        <begin position="247"/>
        <end position="269"/>
    </location>
</feature>
<dbReference type="PANTHER" id="PTHR30193:SF37">
    <property type="entry name" value="INNER MEMBRANE ABC TRANSPORTER PERMEASE PROTEIN YCJO"/>
    <property type="match status" value="1"/>
</dbReference>
<dbReference type="EMBL" id="WHOC01000040">
    <property type="protein sequence ID" value="NOU85709.1"/>
    <property type="molecule type" value="Genomic_DNA"/>
</dbReference>
<sequence length="325" mass="37125">MSKFYSYKGGSSPMDTPIKQTASSIALRNKHHRSLIKRYAFGYLLLAPVVLYVALFQFYPLFDTIRLSFFKYSLLQGGGMQFTGLNNYKELTVNDDHFWFILSNSLVWVIGSTLLQFLIAVPAALILNQKLRLRGLWRGLVMVPWVSPVVVIGIIWKWIYDGQYGLLNYYLKLLHLLQDNIVWLGHEFWVWPSLLLTSTWKGFPYVTLMLLSALQGISSEMKEAAEIDGTTNWQRFRYVTLPLLKPIMYVTGMVSIIASWTKFEMIWALTNGGPGYTTSILPTYLYTHAFVYLDLGKGAAIGTLSMLIVLIMVFVYAKLFGKDNS</sequence>
<dbReference type="Gene3D" id="1.10.3720.10">
    <property type="entry name" value="MetI-like"/>
    <property type="match status" value="1"/>
</dbReference>
<keyword evidence="4 7" id="KW-0812">Transmembrane</keyword>
<reference evidence="9 10" key="1">
    <citation type="submission" date="2019-10" db="EMBL/GenBank/DDBJ databases">
        <title>Description of Paenibacillus choica sp. nov.</title>
        <authorList>
            <person name="Carlier A."/>
            <person name="Qi S."/>
        </authorList>
    </citation>
    <scope>NUCLEOTIDE SEQUENCE [LARGE SCALE GENOMIC DNA]</scope>
    <source>
        <strain evidence="9 10">LMG 31460</strain>
    </source>
</reference>
<keyword evidence="3" id="KW-1003">Cell membrane</keyword>
<evidence type="ECO:0000256" key="1">
    <source>
        <dbReference type="ARBA" id="ARBA00004651"/>
    </source>
</evidence>
<feature type="transmembrane region" description="Helical" evidence="7">
    <location>
        <begin position="40"/>
        <end position="62"/>
    </location>
</feature>
<feature type="transmembrane region" description="Helical" evidence="7">
    <location>
        <begin position="289"/>
        <end position="317"/>
    </location>
</feature>
<keyword evidence="10" id="KW-1185">Reference proteome</keyword>
<keyword evidence="5 7" id="KW-1133">Transmembrane helix</keyword>
<evidence type="ECO:0000313" key="10">
    <source>
        <dbReference type="Proteomes" id="UP000658690"/>
    </source>
</evidence>
<evidence type="ECO:0000256" key="3">
    <source>
        <dbReference type="ARBA" id="ARBA00022475"/>
    </source>
</evidence>
<evidence type="ECO:0000256" key="6">
    <source>
        <dbReference type="ARBA" id="ARBA00023136"/>
    </source>
</evidence>
<evidence type="ECO:0000259" key="8">
    <source>
        <dbReference type="PROSITE" id="PS50928"/>
    </source>
</evidence>
<keyword evidence="2 7" id="KW-0813">Transport</keyword>
<proteinExistence type="inferred from homology"/>
<dbReference type="PANTHER" id="PTHR30193">
    <property type="entry name" value="ABC TRANSPORTER PERMEASE PROTEIN"/>
    <property type="match status" value="1"/>
</dbReference>
<evidence type="ECO:0000256" key="2">
    <source>
        <dbReference type="ARBA" id="ARBA00022448"/>
    </source>
</evidence>
<protein>
    <submittedName>
        <fullName evidence="9">ABC transporter permease subunit</fullName>
    </submittedName>
</protein>
<evidence type="ECO:0000256" key="7">
    <source>
        <dbReference type="RuleBase" id="RU363032"/>
    </source>
</evidence>
<evidence type="ECO:0000256" key="5">
    <source>
        <dbReference type="ARBA" id="ARBA00022989"/>
    </source>
</evidence>
<accession>A0ABX1YYR8</accession>
<comment type="subcellular location">
    <subcellularLocation>
        <location evidence="1 7">Cell membrane</location>
        <topology evidence="1 7">Multi-pass membrane protein</topology>
    </subcellularLocation>
</comment>
<dbReference type="InterPro" id="IPR000515">
    <property type="entry name" value="MetI-like"/>
</dbReference>
<feature type="transmembrane region" description="Helical" evidence="7">
    <location>
        <begin position="106"/>
        <end position="127"/>
    </location>
</feature>
<keyword evidence="6 7" id="KW-0472">Membrane</keyword>
<gene>
    <name evidence="9" type="ORF">GC102_07960</name>
</gene>
<dbReference type="PROSITE" id="PS50928">
    <property type="entry name" value="ABC_TM1"/>
    <property type="match status" value="1"/>
</dbReference>
<comment type="caution">
    <text evidence="9">The sequence shown here is derived from an EMBL/GenBank/DDBJ whole genome shotgun (WGS) entry which is preliminary data.</text>
</comment>
<comment type="similarity">
    <text evidence="7">Belongs to the binding-protein-dependent transport system permease family.</text>
</comment>
<dbReference type="Proteomes" id="UP000658690">
    <property type="component" value="Unassembled WGS sequence"/>
</dbReference>